<proteinExistence type="predicted"/>
<sequence length="1464" mass="162408">MAKKKSKLPAINRGFATTSIPKPKPTSPKPDPDKIVPSQELKENEPKENEAAEPEESVVPSISKLSTDQIKLARRYQNLASKKLGILEGSIEKLRSKQNQQAFPSFSLEGRNLKLYTRLIDWAKEKQFLVNTEDGVDSDEDVDDLDFSYPHLPFLPPVSRQSHRLARNKNEVEASLAALYEAELYGESRGFSRQMIRTAIAYLGPRCTLTSLVDYILLHLAPSDAESIPMTYRDTLLHQELPDEKLLPLVCTPLPVELPPVLEEMVVLRKESPLSEVSPELLPEDLEVRPLSPISDDDYTLDPDITYKYSLACHDCEIYSQILKQLANTSLDATYSPGIRYRLQKAERRTKQYTSALYFNAKEAKYHAKTLQATTLERSYHLKQAISPTLDKELKQARMAAHQPLQQKVYVKSEPKAPIPESDDEEPPFALDSLFDDAEPSSATLKPEPGKKIQKSSVSLVVPSGWTGQTPKSLLLGFCKAKKADIKITADQTTSVAKAVVTMRTTVAAPTTHTFLSSQPPTPSPGQPQTKAECENLVATVALFKLDWLSNVSVLPPPFQDIFTAWKLEEKMGKDLDAHKELLERYDFLSATLTPPEGPARDKALEPSPDEIETKAAPLPTQKAYWSQKGRDLNKTFLARTQSQGYCSLLAQRKELPMYGFRSQLLESLANPGQVVLVVGETGCGKTTQVPQFLVEQAAASNKPCRVVCTQPRRISAVSVAQRVSQELGDNAVGTPGSLVGYQIRLASRASPSNLLIFCTLGVLLRRLEKDPDFKDLTHLVIDEIQERSLDSDFLLVLVRRITMLNTHLRVVLMSATVDANAFSAYFGNCPVLHVPGRTFPVQVHYLETVLKDTGYVLESGSYYARRESHSLPARRLRTNHAFDPPVSADPVKSTLSLMREDIINNELIIRLLHHISDSAVLPEGAILIFLPGVPEIKLLHSHLAADSVLGDGKRFMILQAHSGVPPDQQTAIFASVGAPLRKVVLATNVAETGITIPDVTIVIDTGRMKQIQRDRKLQVSQLVAVDVAQANAKQRTGRAGRVCPGVCFRLFTKERFDKMLPYQTPEMARLPLEELCLRIKVLGLADVHSFLAQTIHPPPTEAVSSSIALLQEVGALDASQELTPLGIHLSRLPVSVHIGKVMIYGALFCCIDPALTFAAVMSYKSPFISQMHPKFSTCRCDFLSLYSAYCQWREAMVSGMKQGISFCITNGLSQDILLEIEEMKKQYIGLLIDAGFVTFANDPPPRRLHRDLCNTPQSFNANSQTDAVVKCVLVAGLYPKVLMYDPHTHTLAKPPLLIKPTKLGLSARLKNALSRPQTNLPQASPSLNSIHHEVFSMPASQVPHQRMPTPNQRYAVYYSLMKGKRNLSAEALSFITPLPILLFARDLVVVHDAKLAIADSALYIRCPSRTASAVMQLRLELGRLLELLVATPNSGLDFYDTEEHEARRGRLLSLLTEILSAEE</sequence>
<name>A0ACC2SUY3_9FUNG</name>
<comment type="caution">
    <text evidence="1">The sequence shown here is derived from an EMBL/GenBank/DDBJ whole genome shotgun (WGS) entry which is preliminary data.</text>
</comment>
<protein>
    <submittedName>
        <fullName evidence="1">Uncharacterized protein</fullName>
    </submittedName>
</protein>
<accession>A0ACC2SUY3</accession>
<evidence type="ECO:0000313" key="2">
    <source>
        <dbReference type="Proteomes" id="UP001165960"/>
    </source>
</evidence>
<organism evidence="1 2">
    <name type="scientific">Entomophthora muscae</name>
    <dbReference type="NCBI Taxonomy" id="34485"/>
    <lineage>
        <taxon>Eukaryota</taxon>
        <taxon>Fungi</taxon>
        <taxon>Fungi incertae sedis</taxon>
        <taxon>Zoopagomycota</taxon>
        <taxon>Entomophthoromycotina</taxon>
        <taxon>Entomophthoromycetes</taxon>
        <taxon>Entomophthorales</taxon>
        <taxon>Entomophthoraceae</taxon>
        <taxon>Entomophthora</taxon>
    </lineage>
</organism>
<gene>
    <name evidence="1" type="ORF">DSO57_1012746</name>
</gene>
<evidence type="ECO:0000313" key="1">
    <source>
        <dbReference type="EMBL" id="KAJ9066110.1"/>
    </source>
</evidence>
<reference evidence="1" key="1">
    <citation type="submission" date="2022-04" db="EMBL/GenBank/DDBJ databases">
        <title>Genome of the entomopathogenic fungus Entomophthora muscae.</title>
        <authorList>
            <person name="Elya C."/>
            <person name="Lovett B.R."/>
            <person name="Lee E."/>
            <person name="Macias A.M."/>
            <person name="Hajek A.E."/>
            <person name="De Bivort B.L."/>
            <person name="Kasson M.T."/>
            <person name="De Fine Licht H.H."/>
            <person name="Stajich J.E."/>
        </authorList>
    </citation>
    <scope>NUCLEOTIDE SEQUENCE</scope>
    <source>
        <strain evidence="1">Berkeley</strain>
    </source>
</reference>
<dbReference type="EMBL" id="QTSX02004306">
    <property type="protein sequence ID" value="KAJ9066110.1"/>
    <property type="molecule type" value="Genomic_DNA"/>
</dbReference>
<dbReference type="Proteomes" id="UP001165960">
    <property type="component" value="Unassembled WGS sequence"/>
</dbReference>
<keyword evidence="2" id="KW-1185">Reference proteome</keyword>